<evidence type="ECO:0000313" key="5">
    <source>
        <dbReference type="Proteomes" id="UP001596158"/>
    </source>
</evidence>
<dbReference type="Pfam" id="PF22515">
    <property type="entry name" value="DUF6996"/>
    <property type="match status" value="1"/>
</dbReference>
<protein>
    <submittedName>
        <fullName evidence="4">Type II restriction enzyme</fullName>
    </submittedName>
</protein>
<comment type="caution">
    <text evidence="4">The sequence shown here is derived from an EMBL/GenBank/DDBJ whole genome shotgun (WGS) entry which is preliminary data.</text>
</comment>
<organism evidence="4 5">
    <name type="scientific">Weissella sagaensis</name>
    <dbReference type="NCBI Taxonomy" id="2559928"/>
    <lineage>
        <taxon>Bacteria</taxon>
        <taxon>Bacillati</taxon>
        <taxon>Bacillota</taxon>
        <taxon>Bacilli</taxon>
        <taxon>Lactobacillales</taxon>
        <taxon>Lactobacillaceae</taxon>
        <taxon>Weissella</taxon>
    </lineage>
</organism>
<reference evidence="5" key="1">
    <citation type="journal article" date="2019" name="Int. J. Syst. Evol. Microbiol.">
        <title>The Global Catalogue of Microorganisms (GCM) 10K type strain sequencing project: providing services to taxonomists for standard genome sequencing and annotation.</title>
        <authorList>
            <consortium name="The Broad Institute Genomics Platform"/>
            <consortium name="The Broad Institute Genome Sequencing Center for Infectious Disease"/>
            <person name="Wu L."/>
            <person name="Ma J."/>
        </authorList>
    </citation>
    <scope>NUCLEOTIDE SEQUENCE [LARGE SCALE GENOMIC DNA]</scope>
    <source>
        <strain evidence="5">CCM 8924</strain>
    </source>
</reference>
<sequence length="434" mass="50237">MAKKKNLTEDAWEKIFDEYRILDNLKKDKIVKIEATDIKKYREPRLMTKFDSDKARPEIFRENSLSILPDTRGTYVIGKFEAYSALEYQDDVKPISVNIPEYIRTFDEFDVTSESVALNVAQMTGMIDTVLQNNDVQMFPAAATITGRLKSGPFSYSINVKDDNNGKYNFSVNNSQVEIDAGYETGDKLAIIEAKNHIPENFMVRQLYYPYRIFDNLNTDKKVMPIYFTHSDGIYAFHIFEFTDLNNYSSINKVQQINFIVDHYLDISIEVIMQLAKEIPIVKSNDNNVQFPQADNFNRVLDLLNKVDGTTTGNEVTKLYEFNRRQSNYYISALMYIGLLQKVEGTYKYELTEIGRQIKRLPNSNSRNMLIIRQLLQDECINIAFQEFIMHSDIDKDWVAKLLLDRVSTVNESTATRRAGTVISWIKWIVSVSA</sequence>
<feature type="domain" description="DUF6997" evidence="2">
    <location>
        <begin position="78"/>
        <end position="260"/>
    </location>
</feature>
<proteinExistence type="predicted"/>
<evidence type="ECO:0000259" key="2">
    <source>
        <dbReference type="Pfam" id="PF22518"/>
    </source>
</evidence>
<dbReference type="InterPro" id="IPR054265">
    <property type="entry name" value="DUF6996"/>
</dbReference>
<evidence type="ECO:0000259" key="1">
    <source>
        <dbReference type="Pfam" id="PF22515"/>
    </source>
</evidence>
<gene>
    <name evidence="4" type="ORF">ACFQGR_01435</name>
</gene>
<name>A0ABW1RRK6_9LACO</name>
<dbReference type="EMBL" id="JBHSSG010000007">
    <property type="protein sequence ID" value="MFC6178075.1"/>
    <property type="molecule type" value="Genomic_DNA"/>
</dbReference>
<dbReference type="RefSeq" id="WP_137600740.1">
    <property type="nucleotide sequence ID" value="NZ_BJDT01000005.1"/>
</dbReference>
<dbReference type="InterPro" id="IPR054266">
    <property type="entry name" value="DUF6997"/>
</dbReference>
<evidence type="ECO:0000313" key="4">
    <source>
        <dbReference type="EMBL" id="MFC6178075.1"/>
    </source>
</evidence>
<keyword evidence="5" id="KW-1185">Reference proteome</keyword>
<evidence type="ECO:0000259" key="3">
    <source>
        <dbReference type="Pfam" id="PF23871"/>
    </source>
</evidence>
<feature type="domain" description="DUF7226" evidence="3">
    <location>
        <begin position="299"/>
        <end position="432"/>
    </location>
</feature>
<dbReference type="Pfam" id="PF22518">
    <property type="entry name" value="DUF6997"/>
    <property type="match status" value="1"/>
</dbReference>
<dbReference type="Proteomes" id="UP001596158">
    <property type="component" value="Unassembled WGS sequence"/>
</dbReference>
<accession>A0ABW1RRK6</accession>
<dbReference type="Pfam" id="PF23871">
    <property type="entry name" value="DUF7226"/>
    <property type="match status" value="1"/>
</dbReference>
<feature type="domain" description="DUF6996" evidence="1">
    <location>
        <begin position="10"/>
        <end position="77"/>
    </location>
</feature>
<dbReference type="InterPro" id="IPR055650">
    <property type="entry name" value="DUF7226"/>
</dbReference>